<evidence type="ECO:0000313" key="3">
    <source>
        <dbReference type="Proteomes" id="UP000320209"/>
    </source>
</evidence>
<dbReference type="Pfam" id="PF22016">
    <property type="entry name" value="DUF6933"/>
    <property type="match status" value="1"/>
</dbReference>
<organism evidence="2 3">
    <name type="scientific">Nocardioides albertanoniae</name>
    <dbReference type="NCBI Taxonomy" id="1175486"/>
    <lineage>
        <taxon>Bacteria</taxon>
        <taxon>Bacillati</taxon>
        <taxon>Actinomycetota</taxon>
        <taxon>Actinomycetes</taxon>
        <taxon>Propionibacteriales</taxon>
        <taxon>Nocardioidaceae</taxon>
        <taxon>Nocardioides</taxon>
    </lineage>
</organism>
<dbReference type="Proteomes" id="UP000320209">
    <property type="component" value="Unassembled WGS sequence"/>
</dbReference>
<accession>A0A543A8E7</accession>
<protein>
    <recommendedName>
        <fullName evidence="1">DUF6933 domain-containing protein</fullName>
    </recommendedName>
</protein>
<name>A0A543A8E7_9ACTN</name>
<comment type="caution">
    <text evidence="2">The sequence shown here is derived from an EMBL/GenBank/DDBJ whole genome shotgun (WGS) entry which is preliminary data.</text>
</comment>
<proteinExistence type="predicted"/>
<evidence type="ECO:0000259" key="1">
    <source>
        <dbReference type="Pfam" id="PF22016"/>
    </source>
</evidence>
<sequence>MLVLRATKKLRDRIGGLPPVDGETSTTLLGDWYANFLPWRPQTAILVNARTLLPVLTPLAPAKGLPGRIAEVIAEALIDQNVPPEIIDAEIEQMKEVRVGPTVDRSVVGSMKDFIFLADHRRDGVPDLPQVSKELARVPCGPLFKRHVRPEAELAALIAAQR</sequence>
<feature type="domain" description="DUF6933" evidence="1">
    <location>
        <begin position="4"/>
        <end position="151"/>
    </location>
</feature>
<dbReference type="RefSeq" id="WP_211352429.1">
    <property type="nucleotide sequence ID" value="NZ_VFOV01000001.1"/>
</dbReference>
<dbReference type="AlphaFoldDB" id="A0A543A8E7"/>
<dbReference type="InterPro" id="IPR053864">
    <property type="entry name" value="DUF6933"/>
</dbReference>
<keyword evidence="3" id="KW-1185">Reference proteome</keyword>
<evidence type="ECO:0000313" key="2">
    <source>
        <dbReference type="EMBL" id="TQL68862.1"/>
    </source>
</evidence>
<dbReference type="EMBL" id="VFOV01000001">
    <property type="protein sequence ID" value="TQL68862.1"/>
    <property type="molecule type" value="Genomic_DNA"/>
</dbReference>
<gene>
    <name evidence="2" type="ORF">FB381_2761</name>
</gene>
<reference evidence="2 3" key="1">
    <citation type="submission" date="2019-06" db="EMBL/GenBank/DDBJ databases">
        <title>Sequencing the genomes of 1000 actinobacteria strains.</title>
        <authorList>
            <person name="Klenk H.-P."/>
        </authorList>
    </citation>
    <scope>NUCLEOTIDE SEQUENCE [LARGE SCALE GENOMIC DNA]</scope>
    <source>
        <strain evidence="2 3">DSM 25218</strain>
    </source>
</reference>